<sequence length="99" mass="10988">MNITCNEKGTVLRVNGNRHNCPASIEVLRNKTIEVEAEKKGFETYTRLIDHHLNATGKLDVVGAAVFLVPAIGIMGAGAWDLDQTELHVQLFPEHSEHR</sequence>
<dbReference type="Proteomes" id="UP000306416">
    <property type="component" value="Unassembled WGS sequence"/>
</dbReference>
<keyword evidence="2" id="KW-1185">Reference proteome</keyword>
<name>A0A4S1CL12_9BACT</name>
<comment type="caution">
    <text evidence="1">The sequence shown here is derived from an EMBL/GenBank/DDBJ whole genome shotgun (WGS) entry which is preliminary data.</text>
</comment>
<proteinExistence type="predicted"/>
<organism evidence="1 2">
    <name type="scientific">Geomonas terrae</name>
    <dbReference type="NCBI Taxonomy" id="2562681"/>
    <lineage>
        <taxon>Bacteria</taxon>
        <taxon>Pseudomonadati</taxon>
        <taxon>Thermodesulfobacteriota</taxon>
        <taxon>Desulfuromonadia</taxon>
        <taxon>Geobacterales</taxon>
        <taxon>Geobacteraceae</taxon>
        <taxon>Geomonas</taxon>
    </lineage>
</organism>
<dbReference type="RefSeq" id="WP_135868745.1">
    <property type="nucleotide sequence ID" value="NZ_SRSC01000001.1"/>
</dbReference>
<evidence type="ECO:0000313" key="1">
    <source>
        <dbReference type="EMBL" id="TGU74415.1"/>
    </source>
</evidence>
<evidence type="ECO:0008006" key="3">
    <source>
        <dbReference type="Google" id="ProtNLM"/>
    </source>
</evidence>
<protein>
    <recommendedName>
        <fullName evidence="3">PEGA domain-containing protein</fullName>
    </recommendedName>
</protein>
<dbReference type="AlphaFoldDB" id="A0A4S1CL12"/>
<evidence type="ECO:0000313" key="2">
    <source>
        <dbReference type="Proteomes" id="UP000306416"/>
    </source>
</evidence>
<gene>
    <name evidence="1" type="ORF">E4633_02825</name>
</gene>
<reference evidence="1 2" key="1">
    <citation type="submission" date="2019-04" db="EMBL/GenBank/DDBJ databases">
        <title>Geobacter oryzae sp. nov., ferric-reducing bacteria isolated from paddy soil.</title>
        <authorList>
            <person name="Xu Z."/>
            <person name="Masuda Y."/>
            <person name="Itoh H."/>
            <person name="Senoo K."/>
        </authorList>
    </citation>
    <scope>NUCLEOTIDE SEQUENCE [LARGE SCALE GENOMIC DNA]</scope>
    <source>
        <strain evidence="1 2">Red111</strain>
    </source>
</reference>
<accession>A0A4S1CL12</accession>
<dbReference type="EMBL" id="SRSC01000001">
    <property type="protein sequence ID" value="TGU74415.1"/>
    <property type="molecule type" value="Genomic_DNA"/>
</dbReference>